<dbReference type="InterPro" id="IPR007848">
    <property type="entry name" value="Small_mtfrase_dom"/>
</dbReference>
<dbReference type="SUPFAM" id="SSF53335">
    <property type="entry name" value="S-adenosyl-L-methionine-dependent methyltransferases"/>
    <property type="match status" value="1"/>
</dbReference>
<dbReference type="InterPro" id="IPR052190">
    <property type="entry name" value="Euk-Arch_PrmC-MTase"/>
</dbReference>
<gene>
    <name evidence="6" type="ORF">MU0050_004575</name>
</gene>
<dbReference type="InterPro" id="IPR002052">
    <property type="entry name" value="DNA_methylase_N6_adenine_CS"/>
</dbReference>
<dbReference type="EMBL" id="OY726395">
    <property type="protein sequence ID" value="CAJ1587026.1"/>
    <property type="molecule type" value="Genomic_DNA"/>
</dbReference>
<dbReference type="PANTHER" id="PTHR45875">
    <property type="entry name" value="METHYLTRANSFERASE N6AMT1"/>
    <property type="match status" value="1"/>
</dbReference>
<dbReference type="GO" id="GO:0008168">
    <property type="term" value="F:methyltransferase activity"/>
    <property type="evidence" value="ECO:0007669"/>
    <property type="project" value="UniProtKB-KW"/>
</dbReference>
<keyword evidence="7" id="KW-1185">Reference proteome</keyword>
<dbReference type="PANTHER" id="PTHR45875:SF1">
    <property type="entry name" value="METHYLTRANSFERASE N6AMT1"/>
    <property type="match status" value="1"/>
</dbReference>
<feature type="domain" description="Methyltransferase small" evidence="5">
    <location>
        <begin position="12"/>
        <end position="103"/>
    </location>
</feature>
<dbReference type="InterPro" id="IPR004557">
    <property type="entry name" value="PrmC-related"/>
</dbReference>
<comment type="similarity">
    <text evidence="1">Belongs to the eukaryotic/archaeal PrmC-related family.</text>
</comment>
<evidence type="ECO:0000313" key="7">
    <source>
        <dbReference type="Proteomes" id="UP001190466"/>
    </source>
</evidence>
<sequence length="217" mass="22897">MPADVYPPQEDSQLLIDVATQSGTLPDACVADLCTGSGVVGVAAAAAGARSVRAFDVCPHAVRAAKANAAVAGADVAVHLGPWTRAAEFGPFDVVLSNPPYVPDFDDEREQIPPTAGPPLSYNAGFDGRSILDPLCQTVPELLAPGGVFFLVHSEFSGVDRSMQQLRAAGLSTDVVVRRSIPFGPVMTARAAWLERVRLLEPGRRTEEIVVIRADKP</sequence>
<keyword evidence="4" id="KW-0949">S-adenosyl-L-methionine</keyword>
<evidence type="ECO:0000256" key="1">
    <source>
        <dbReference type="ARBA" id="ARBA00006149"/>
    </source>
</evidence>
<accession>A0ABN9P4M8</accession>
<dbReference type="Gene3D" id="3.40.50.150">
    <property type="entry name" value="Vaccinia Virus protein VP39"/>
    <property type="match status" value="1"/>
</dbReference>
<dbReference type="InterPro" id="IPR029063">
    <property type="entry name" value="SAM-dependent_MTases_sf"/>
</dbReference>
<name>A0ABN9P4M8_9MYCO</name>
<dbReference type="Pfam" id="PF05175">
    <property type="entry name" value="MTS"/>
    <property type="match status" value="1"/>
</dbReference>
<keyword evidence="2 6" id="KW-0489">Methyltransferase</keyword>
<dbReference type="Proteomes" id="UP001190466">
    <property type="component" value="Chromosome"/>
</dbReference>
<keyword evidence="3" id="KW-0808">Transferase</keyword>
<reference evidence="6 7" key="1">
    <citation type="submission" date="2023-08" db="EMBL/GenBank/DDBJ databases">
        <authorList>
            <person name="Folkvardsen B D."/>
            <person name="Norman A."/>
        </authorList>
    </citation>
    <scope>NUCLEOTIDE SEQUENCE [LARGE SCALE GENOMIC DNA]</scope>
    <source>
        <strain evidence="6 7">Mu0050</strain>
    </source>
</reference>
<evidence type="ECO:0000256" key="3">
    <source>
        <dbReference type="ARBA" id="ARBA00022679"/>
    </source>
</evidence>
<dbReference type="PROSITE" id="PS00092">
    <property type="entry name" value="N6_MTASE"/>
    <property type="match status" value="1"/>
</dbReference>
<protein>
    <submittedName>
        <fullName evidence="6">Methyltransferase</fullName>
    </submittedName>
</protein>
<proteinExistence type="inferred from homology"/>
<evidence type="ECO:0000256" key="2">
    <source>
        <dbReference type="ARBA" id="ARBA00022603"/>
    </source>
</evidence>
<evidence type="ECO:0000259" key="5">
    <source>
        <dbReference type="Pfam" id="PF05175"/>
    </source>
</evidence>
<organism evidence="6 7">
    <name type="scientific">[Mycobacterium] wendilense</name>
    <dbReference type="NCBI Taxonomy" id="3064284"/>
    <lineage>
        <taxon>Bacteria</taxon>
        <taxon>Bacillati</taxon>
        <taxon>Actinomycetota</taxon>
        <taxon>Actinomycetes</taxon>
        <taxon>Mycobacteriales</taxon>
        <taxon>Mycobacteriaceae</taxon>
        <taxon>Mycolicibacter</taxon>
    </lineage>
</organism>
<evidence type="ECO:0000313" key="6">
    <source>
        <dbReference type="EMBL" id="CAJ1587026.1"/>
    </source>
</evidence>
<evidence type="ECO:0000256" key="4">
    <source>
        <dbReference type="ARBA" id="ARBA00022691"/>
    </source>
</evidence>
<dbReference type="NCBIfam" id="TIGR00537">
    <property type="entry name" value="hemK_rel_arch"/>
    <property type="match status" value="1"/>
</dbReference>
<dbReference type="GO" id="GO:0032259">
    <property type="term" value="P:methylation"/>
    <property type="evidence" value="ECO:0007669"/>
    <property type="project" value="UniProtKB-KW"/>
</dbReference>